<gene>
    <name evidence="1" type="ORF">CKAN_02703100</name>
</gene>
<name>A0A443Q3L6_9MAGN</name>
<proteinExistence type="predicted"/>
<protein>
    <submittedName>
        <fullName evidence="1">Uncharacterized protein</fullName>
    </submittedName>
</protein>
<accession>A0A443Q3L6</accession>
<sequence>MNNVSITDPSIDLPKVTSLKNGREQGRPHWISFRDLAIRFSLQLLEKNPNLCGLASVINSMNRLRHVANVSKCKCLSVRKSCLSWMVIDEFPFHAIGIGILRQ</sequence>
<evidence type="ECO:0000313" key="2">
    <source>
        <dbReference type="Proteomes" id="UP000283530"/>
    </source>
</evidence>
<reference evidence="1 2" key="1">
    <citation type="journal article" date="2019" name="Nat. Plants">
        <title>Stout camphor tree genome fills gaps in understanding of flowering plant genome evolution.</title>
        <authorList>
            <person name="Chaw S.M."/>
            <person name="Liu Y.C."/>
            <person name="Wu Y.W."/>
            <person name="Wang H.Y."/>
            <person name="Lin C.I."/>
            <person name="Wu C.S."/>
            <person name="Ke H.M."/>
            <person name="Chang L.Y."/>
            <person name="Hsu C.Y."/>
            <person name="Yang H.T."/>
            <person name="Sudianto E."/>
            <person name="Hsu M.H."/>
            <person name="Wu K.P."/>
            <person name="Wang L.N."/>
            <person name="Leebens-Mack J.H."/>
            <person name="Tsai I.J."/>
        </authorList>
    </citation>
    <scope>NUCLEOTIDE SEQUENCE [LARGE SCALE GENOMIC DNA]</scope>
    <source>
        <strain evidence="2">cv. Chaw 1501</strain>
        <tissue evidence="1">Young leaves</tissue>
    </source>
</reference>
<keyword evidence="2" id="KW-1185">Reference proteome</keyword>
<dbReference type="AlphaFoldDB" id="A0A443Q3L6"/>
<dbReference type="EMBL" id="QPKB01000014">
    <property type="protein sequence ID" value="RWR97588.1"/>
    <property type="molecule type" value="Genomic_DNA"/>
</dbReference>
<dbReference type="Proteomes" id="UP000283530">
    <property type="component" value="Unassembled WGS sequence"/>
</dbReference>
<organism evidence="1 2">
    <name type="scientific">Cinnamomum micranthum f. kanehirae</name>
    <dbReference type="NCBI Taxonomy" id="337451"/>
    <lineage>
        <taxon>Eukaryota</taxon>
        <taxon>Viridiplantae</taxon>
        <taxon>Streptophyta</taxon>
        <taxon>Embryophyta</taxon>
        <taxon>Tracheophyta</taxon>
        <taxon>Spermatophyta</taxon>
        <taxon>Magnoliopsida</taxon>
        <taxon>Magnoliidae</taxon>
        <taxon>Laurales</taxon>
        <taxon>Lauraceae</taxon>
        <taxon>Cinnamomum</taxon>
    </lineage>
</organism>
<comment type="caution">
    <text evidence="1">The sequence shown here is derived from an EMBL/GenBank/DDBJ whole genome shotgun (WGS) entry which is preliminary data.</text>
</comment>
<evidence type="ECO:0000313" key="1">
    <source>
        <dbReference type="EMBL" id="RWR97588.1"/>
    </source>
</evidence>